<feature type="compositionally biased region" description="Basic and acidic residues" evidence="1">
    <location>
        <begin position="1"/>
        <end position="10"/>
    </location>
</feature>
<evidence type="ECO:0000313" key="3">
    <source>
        <dbReference type="Proteomes" id="UP001605036"/>
    </source>
</evidence>
<gene>
    <name evidence="2" type="ORF">R1flu_000549</name>
</gene>
<name>A0ABD1Y4W8_9MARC</name>
<protein>
    <submittedName>
        <fullName evidence="2">Uncharacterized protein</fullName>
    </submittedName>
</protein>
<evidence type="ECO:0000313" key="2">
    <source>
        <dbReference type="EMBL" id="KAL2620344.1"/>
    </source>
</evidence>
<dbReference type="Proteomes" id="UP001605036">
    <property type="component" value="Unassembled WGS sequence"/>
</dbReference>
<dbReference type="EMBL" id="JBHFFA010000006">
    <property type="protein sequence ID" value="KAL2620344.1"/>
    <property type="molecule type" value="Genomic_DNA"/>
</dbReference>
<comment type="caution">
    <text evidence="2">The sequence shown here is derived from an EMBL/GenBank/DDBJ whole genome shotgun (WGS) entry which is preliminary data.</text>
</comment>
<feature type="compositionally biased region" description="Basic and acidic residues" evidence="1">
    <location>
        <begin position="21"/>
        <end position="30"/>
    </location>
</feature>
<organism evidence="2 3">
    <name type="scientific">Riccia fluitans</name>
    <dbReference type="NCBI Taxonomy" id="41844"/>
    <lineage>
        <taxon>Eukaryota</taxon>
        <taxon>Viridiplantae</taxon>
        <taxon>Streptophyta</taxon>
        <taxon>Embryophyta</taxon>
        <taxon>Marchantiophyta</taxon>
        <taxon>Marchantiopsida</taxon>
        <taxon>Marchantiidae</taxon>
        <taxon>Marchantiales</taxon>
        <taxon>Ricciaceae</taxon>
        <taxon>Riccia</taxon>
    </lineage>
</organism>
<proteinExistence type="predicted"/>
<evidence type="ECO:0000256" key="1">
    <source>
        <dbReference type="SAM" id="MobiDB-lite"/>
    </source>
</evidence>
<sequence>MINRMSDTKAYDLATSTKGNHCADRTDKNVDQTAGPGRIADMAALTRAAQHDKILDATVNGQNDKINDNYLST</sequence>
<dbReference type="AlphaFoldDB" id="A0ABD1Y4W8"/>
<reference evidence="2 3" key="1">
    <citation type="submission" date="2024-09" db="EMBL/GenBank/DDBJ databases">
        <title>Chromosome-scale assembly of Riccia fluitans.</title>
        <authorList>
            <person name="Paukszto L."/>
            <person name="Sawicki J."/>
            <person name="Karawczyk K."/>
            <person name="Piernik-Szablinska J."/>
            <person name="Szczecinska M."/>
            <person name="Mazdziarz M."/>
        </authorList>
    </citation>
    <scope>NUCLEOTIDE SEQUENCE [LARGE SCALE GENOMIC DNA]</scope>
    <source>
        <strain evidence="2">Rf_01</strain>
        <tissue evidence="2">Aerial parts of the thallus</tissue>
    </source>
</reference>
<keyword evidence="3" id="KW-1185">Reference proteome</keyword>
<accession>A0ABD1Y4W8</accession>
<feature type="region of interest" description="Disordered" evidence="1">
    <location>
        <begin position="1"/>
        <end position="35"/>
    </location>
</feature>